<keyword evidence="7" id="KW-0057">Aromatic amino acid biosynthesis</keyword>
<keyword evidence="4" id="KW-0827">Tyrosine biosynthesis</keyword>
<dbReference type="Gene3D" id="1.10.3660.10">
    <property type="entry name" value="6-phosphogluconate dehydrogenase C-terminal like domain"/>
    <property type="match status" value="1"/>
</dbReference>
<dbReference type="EC" id="1.3.1.12" evidence="2"/>
<dbReference type="Pfam" id="PF20463">
    <property type="entry name" value="PDH_C"/>
    <property type="match status" value="1"/>
</dbReference>
<evidence type="ECO:0000256" key="8">
    <source>
        <dbReference type="ARBA" id="ARBA00049260"/>
    </source>
</evidence>
<evidence type="ECO:0000313" key="11">
    <source>
        <dbReference type="EMBL" id="VAW09231.1"/>
    </source>
</evidence>
<dbReference type="InterPro" id="IPR050812">
    <property type="entry name" value="Preph/Arog_dehydrog"/>
</dbReference>
<dbReference type="GO" id="GO:0006571">
    <property type="term" value="P:tyrosine biosynthetic process"/>
    <property type="evidence" value="ECO:0007669"/>
    <property type="project" value="UniProtKB-UniPathway"/>
</dbReference>
<dbReference type="InterPro" id="IPR036291">
    <property type="entry name" value="NAD(P)-bd_dom_sf"/>
</dbReference>
<evidence type="ECO:0000259" key="9">
    <source>
        <dbReference type="PROSITE" id="PS51176"/>
    </source>
</evidence>
<dbReference type="InterPro" id="IPR008927">
    <property type="entry name" value="6-PGluconate_DH-like_C_sf"/>
</dbReference>
<keyword evidence="5 11" id="KW-0560">Oxidoreductase</keyword>
<dbReference type="InterPro" id="IPR045865">
    <property type="entry name" value="ACT-like_dom_sf"/>
</dbReference>
<protein>
    <recommendedName>
        <fullName evidence="3">Prephenate dehydrogenase</fullName>
        <ecNumber evidence="2">1.3.1.12</ecNumber>
    </recommendedName>
</protein>
<dbReference type="InterPro" id="IPR046826">
    <property type="entry name" value="PDH_N"/>
</dbReference>
<dbReference type="PROSITE" id="PS51671">
    <property type="entry name" value="ACT"/>
    <property type="match status" value="1"/>
</dbReference>
<dbReference type="GO" id="GO:0070403">
    <property type="term" value="F:NAD+ binding"/>
    <property type="evidence" value="ECO:0007669"/>
    <property type="project" value="InterPro"/>
</dbReference>
<evidence type="ECO:0000256" key="4">
    <source>
        <dbReference type="ARBA" id="ARBA00022498"/>
    </source>
</evidence>
<dbReference type="UniPathway" id="UPA00122">
    <property type="reaction ID" value="UER00961"/>
</dbReference>
<dbReference type="PANTHER" id="PTHR21363:SF0">
    <property type="entry name" value="PREPHENATE DEHYDROGENASE [NADP(+)]"/>
    <property type="match status" value="1"/>
</dbReference>
<sequence>MASHVGIIGTGLIGASIGLALGQAGWTRTGWDADPEALATARVCGAIDVAVSGPQAVLDAEPDVVILAAPPSAIRSLVEDLETDVLVMDVASVKSPILESSTLAHFVGTHPMAGREVSGPDAATAALFRGAAWVVTTDGASPDDLATVTAVIEAVGARVLLMSAAEHDRAVGVVSHLPHLIASTLMDLVSNDSRSLELAAGSFRDLTRVAGSSPDFWKEVLVANADVIAESVTAFRVRLDEMLSVIESGDVDAIADRLSQAQTARRDLGAPIGAIRVALADRPGELARVGQAFQRSSADIRDIQMRHAPYGGGGILTVSVNVDDVEIMVDALTAEGLYIIE</sequence>
<gene>
    <name evidence="11" type="ORF">MNBD_ACTINO02-1614</name>
</gene>
<proteinExistence type="predicted"/>
<dbReference type="Gene3D" id="3.40.50.720">
    <property type="entry name" value="NAD(P)-binding Rossmann-like Domain"/>
    <property type="match status" value="1"/>
</dbReference>
<evidence type="ECO:0000256" key="5">
    <source>
        <dbReference type="ARBA" id="ARBA00023002"/>
    </source>
</evidence>
<dbReference type="EMBL" id="UOEK01000537">
    <property type="protein sequence ID" value="VAW09231.1"/>
    <property type="molecule type" value="Genomic_DNA"/>
</dbReference>
<dbReference type="InterPro" id="IPR046825">
    <property type="entry name" value="PDH_C"/>
</dbReference>
<feature type="domain" description="ACT" evidence="10">
    <location>
        <begin position="274"/>
        <end position="341"/>
    </location>
</feature>
<dbReference type="PROSITE" id="PS51176">
    <property type="entry name" value="PDH_ADH"/>
    <property type="match status" value="1"/>
</dbReference>
<keyword evidence="6" id="KW-0520">NAD</keyword>
<dbReference type="SUPFAM" id="SSF48179">
    <property type="entry name" value="6-phosphogluconate dehydrogenase C-terminal domain-like"/>
    <property type="match status" value="1"/>
</dbReference>
<evidence type="ECO:0000256" key="7">
    <source>
        <dbReference type="ARBA" id="ARBA00023141"/>
    </source>
</evidence>
<dbReference type="GO" id="GO:0008977">
    <property type="term" value="F:prephenate dehydrogenase (NAD+) activity"/>
    <property type="evidence" value="ECO:0007669"/>
    <property type="project" value="UniProtKB-EC"/>
</dbReference>
<dbReference type="Pfam" id="PF02153">
    <property type="entry name" value="PDH_N"/>
    <property type="match status" value="1"/>
</dbReference>
<evidence type="ECO:0000256" key="1">
    <source>
        <dbReference type="ARBA" id="ARBA00005067"/>
    </source>
</evidence>
<keyword evidence="7" id="KW-0028">Amino-acid biosynthesis</keyword>
<evidence type="ECO:0000259" key="10">
    <source>
        <dbReference type="PROSITE" id="PS51671"/>
    </source>
</evidence>
<dbReference type="InterPro" id="IPR002912">
    <property type="entry name" value="ACT_dom"/>
</dbReference>
<name>A0A3B0SS79_9ZZZZ</name>
<organism evidence="11">
    <name type="scientific">hydrothermal vent metagenome</name>
    <dbReference type="NCBI Taxonomy" id="652676"/>
    <lineage>
        <taxon>unclassified sequences</taxon>
        <taxon>metagenomes</taxon>
        <taxon>ecological metagenomes</taxon>
    </lineage>
</organism>
<feature type="domain" description="Prephenate/arogenate dehydrogenase" evidence="9">
    <location>
        <begin position="3"/>
        <end position="276"/>
    </location>
</feature>
<dbReference type="SUPFAM" id="SSF55021">
    <property type="entry name" value="ACT-like"/>
    <property type="match status" value="1"/>
</dbReference>
<dbReference type="PANTHER" id="PTHR21363">
    <property type="entry name" value="PREPHENATE DEHYDROGENASE"/>
    <property type="match status" value="1"/>
</dbReference>
<comment type="pathway">
    <text evidence="1">Amino-acid biosynthesis; L-tyrosine biosynthesis; (4-hydroxyphenyl)pyruvate from prephenate (NAD(+) route): step 1/1.</text>
</comment>
<accession>A0A3B0SS79</accession>
<dbReference type="GO" id="GO:0004665">
    <property type="term" value="F:prephenate dehydrogenase (NADP+) activity"/>
    <property type="evidence" value="ECO:0007669"/>
    <property type="project" value="InterPro"/>
</dbReference>
<dbReference type="AlphaFoldDB" id="A0A3B0SS79"/>
<reference evidence="11" key="1">
    <citation type="submission" date="2018-06" db="EMBL/GenBank/DDBJ databases">
        <authorList>
            <person name="Zhirakovskaya E."/>
        </authorList>
    </citation>
    <scope>NUCLEOTIDE SEQUENCE</scope>
</reference>
<evidence type="ECO:0000256" key="2">
    <source>
        <dbReference type="ARBA" id="ARBA00012068"/>
    </source>
</evidence>
<dbReference type="SUPFAM" id="SSF51735">
    <property type="entry name" value="NAD(P)-binding Rossmann-fold domains"/>
    <property type="match status" value="1"/>
</dbReference>
<evidence type="ECO:0000256" key="6">
    <source>
        <dbReference type="ARBA" id="ARBA00023027"/>
    </source>
</evidence>
<dbReference type="CDD" id="cd02116">
    <property type="entry name" value="ACT"/>
    <property type="match status" value="1"/>
</dbReference>
<dbReference type="InterPro" id="IPR003099">
    <property type="entry name" value="Prephen_DH"/>
</dbReference>
<comment type="catalytic activity">
    <reaction evidence="8">
        <text>prephenate + NAD(+) = 3-(4-hydroxyphenyl)pyruvate + CO2 + NADH</text>
        <dbReference type="Rhea" id="RHEA:13869"/>
        <dbReference type="ChEBI" id="CHEBI:16526"/>
        <dbReference type="ChEBI" id="CHEBI:29934"/>
        <dbReference type="ChEBI" id="CHEBI:36242"/>
        <dbReference type="ChEBI" id="CHEBI:57540"/>
        <dbReference type="ChEBI" id="CHEBI:57945"/>
        <dbReference type="EC" id="1.3.1.12"/>
    </reaction>
</comment>
<evidence type="ECO:0000256" key="3">
    <source>
        <dbReference type="ARBA" id="ARBA00016891"/>
    </source>
</evidence>